<evidence type="ECO:0000256" key="1">
    <source>
        <dbReference type="SAM" id="MobiDB-lite"/>
    </source>
</evidence>
<evidence type="ECO:0000313" key="3">
    <source>
        <dbReference type="Proteomes" id="UP001157974"/>
    </source>
</evidence>
<reference evidence="2 3" key="1">
    <citation type="journal article" date="2023" name="Nat. Commun.">
        <title>Origin of minicircular mitochondrial genomes in red algae.</title>
        <authorList>
            <person name="Lee Y."/>
            <person name="Cho C.H."/>
            <person name="Lee Y.M."/>
            <person name="Park S.I."/>
            <person name="Yang J.H."/>
            <person name="West J.A."/>
            <person name="Bhattacharya D."/>
            <person name="Yoon H.S."/>
        </authorList>
    </citation>
    <scope>NUCLEOTIDE SEQUENCE [LARGE SCALE GENOMIC DNA]</scope>
    <source>
        <strain evidence="2 3">CCMP1338</strain>
        <tissue evidence="2">Whole cell</tissue>
    </source>
</reference>
<proteinExistence type="predicted"/>
<keyword evidence="3" id="KW-1185">Reference proteome</keyword>
<organism evidence="2 3">
    <name type="scientific">Rhodosorus marinus</name>
    <dbReference type="NCBI Taxonomy" id="101924"/>
    <lineage>
        <taxon>Eukaryota</taxon>
        <taxon>Rhodophyta</taxon>
        <taxon>Stylonematophyceae</taxon>
        <taxon>Stylonematales</taxon>
        <taxon>Stylonemataceae</taxon>
        <taxon>Rhodosorus</taxon>
    </lineage>
</organism>
<dbReference type="EMBL" id="JAMWBK010000003">
    <property type="protein sequence ID" value="KAJ8906676.1"/>
    <property type="molecule type" value="Genomic_DNA"/>
</dbReference>
<comment type="caution">
    <text evidence="2">The sequence shown here is derived from an EMBL/GenBank/DDBJ whole genome shotgun (WGS) entry which is preliminary data.</text>
</comment>
<sequence>MADDLDMGVMYDHSAFEPMETLDMMFGSDAMGADGMLDVDVDNFVNDIGSDSVIAMVDEAVNASTGGAEANHFADAKLETLPSADQATFVYDDAINEVFATPKKVGAEKETVIESFPESPADSLKRKRSSPGKRSSKHLSFTDTAGAPAKLRKESKPEEIPASVLSDFTVEDEKKASQEPPAEEVLPPSTVYGTLEVDTSLSKDFITRELRRKVEFPSYKDMSSKLEYYLDSSLAEAGKEVCPARERLTSRLRSRSYMGTFSSKLP</sequence>
<feature type="compositionally biased region" description="Basic residues" evidence="1">
    <location>
        <begin position="125"/>
        <end position="137"/>
    </location>
</feature>
<feature type="region of interest" description="Disordered" evidence="1">
    <location>
        <begin position="116"/>
        <end position="187"/>
    </location>
</feature>
<dbReference type="Proteomes" id="UP001157974">
    <property type="component" value="Unassembled WGS sequence"/>
</dbReference>
<accession>A0AAV8UYJ6</accession>
<dbReference type="AlphaFoldDB" id="A0AAV8UYJ6"/>
<protein>
    <submittedName>
        <fullName evidence="2">Uncharacterized protein</fullName>
    </submittedName>
</protein>
<name>A0AAV8UYJ6_9RHOD</name>
<gene>
    <name evidence="2" type="ORF">NDN08_003166</name>
</gene>
<evidence type="ECO:0000313" key="2">
    <source>
        <dbReference type="EMBL" id="KAJ8906676.1"/>
    </source>
</evidence>